<evidence type="ECO:0008006" key="4">
    <source>
        <dbReference type="Google" id="ProtNLM"/>
    </source>
</evidence>
<feature type="signal peptide" evidence="1">
    <location>
        <begin position="1"/>
        <end position="15"/>
    </location>
</feature>
<accession>A0A067PN17</accession>
<gene>
    <name evidence="2" type="ORF">JAAARDRAFT_344415</name>
</gene>
<feature type="chain" id="PRO_5012723322" description="Secreted protein" evidence="1">
    <location>
        <begin position="16"/>
        <end position="145"/>
    </location>
</feature>
<evidence type="ECO:0000256" key="1">
    <source>
        <dbReference type="SAM" id="SignalP"/>
    </source>
</evidence>
<protein>
    <recommendedName>
        <fullName evidence="4">Secreted protein</fullName>
    </recommendedName>
</protein>
<organism evidence="2 3">
    <name type="scientific">Jaapia argillacea MUCL 33604</name>
    <dbReference type="NCBI Taxonomy" id="933084"/>
    <lineage>
        <taxon>Eukaryota</taxon>
        <taxon>Fungi</taxon>
        <taxon>Dikarya</taxon>
        <taxon>Basidiomycota</taxon>
        <taxon>Agaricomycotina</taxon>
        <taxon>Agaricomycetes</taxon>
        <taxon>Agaricomycetidae</taxon>
        <taxon>Jaapiales</taxon>
        <taxon>Jaapiaceae</taxon>
        <taxon>Jaapia</taxon>
    </lineage>
</organism>
<keyword evidence="1" id="KW-0732">Signal</keyword>
<dbReference type="AlphaFoldDB" id="A0A067PN17"/>
<proteinExistence type="predicted"/>
<dbReference type="Proteomes" id="UP000027265">
    <property type="component" value="Unassembled WGS sequence"/>
</dbReference>
<keyword evidence="3" id="KW-1185">Reference proteome</keyword>
<sequence length="145" mass="15809">MIAVVISSILLASHSITIQHVGRVATRRPTPAPGCTTVVDAVVENRLRDSFDCSSTRPQPFDWQLHSSPRFTLSLLISCYHSSPLVPCEVCPPPYCVVSVRSRITGSDCLSLASSSPVYPSIYACNFVVILFVIHSTRIHVSTPI</sequence>
<reference evidence="3" key="1">
    <citation type="journal article" date="2014" name="Proc. Natl. Acad. Sci. U.S.A.">
        <title>Extensive sampling of basidiomycete genomes demonstrates inadequacy of the white-rot/brown-rot paradigm for wood decay fungi.</title>
        <authorList>
            <person name="Riley R."/>
            <person name="Salamov A.A."/>
            <person name="Brown D.W."/>
            <person name="Nagy L.G."/>
            <person name="Floudas D."/>
            <person name="Held B.W."/>
            <person name="Levasseur A."/>
            <person name="Lombard V."/>
            <person name="Morin E."/>
            <person name="Otillar R."/>
            <person name="Lindquist E.A."/>
            <person name="Sun H."/>
            <person name="LaButti K.M."/>
            <person name="Schmutz J."/>
            <person name="Jabbour D."/>
            <person name="Luo H."/>
            <person name="Baker S.E."/>
            <person name="Pisabarro A.G."/>
            <person name="Walton J.D."/>
            <person name="Blanchette R.A."/>
            <person name="Henrissat B."/>
            <person name="Martin F."/>
            <person name="Cullen D."/>
            <person name="Hibbett D.S."/>
            <person name="Grigoriev I.V."/>
        </authorList>
    </citation>
    <scope>NUCLEOTIDE SEQUENCE [LARGE SCALE GENOMIC DNA]</scope>
    <source>
        <strain evidence="3">MUCL 33604</strain>
    </source>
</reference>
<evidence type="ECO:0000313" key="2">
    <source>
        <dbReference type="EMBL" id="KDQ55195.1"/>
    </source>
</evidence>
<name>A0A067PN17_9AGAM</name>
<dbReference type="InParanoid" id="A0A067PN17"/>
<dbReference type="EMBL" id="KL197726">
    <property type="protein sequence ID" value="KDQ55195.1"/>
    <property type="molecule type" value="Genomic_DNA"/>
</dbReference>
<evidence type="ECO:0000313" key="3">
    <source>
        <dbReference type="Proteomes" id="UP000027265"/>
    </source>
</evidence>
<dbReference type="HOGENOM" id="CLU_1787128_0_0_1"/>